<evidence type="ECO:0000313" key="2">
    <source>
        <dbReference type="Proteomes" id="UP001433508"/>
    </source>
</evidence>
<accession>A0ACC3T4S2</accession>
<gene>
    <name evidence="1" type="ORF">V1525DRAFT_400586</name>
</gene>
<sequence>MSEGPSQSDTALRRFSSNVLQRFVTPGLLSVKLANTLVLLLIEFMTDAVDAEFLKYASRFLTPSSYDDMVAERNVLHVCGYPLCDRKPFRKIFGKQVPQISYKPSAEAKTLASSYLTQYCSKYHFQSSMIYRAQLSDEAVWARVDVAYLRNGTGEWEQHIKLLEELVGLDREGDRRTIVEGQHRDLSESDVKQVMQSLSALQLKSKDHGSKEDGPAGSDTESPIQEMVRQKMQEEKSVEFNDSTADLQIEERDFERSRHIHDNIATAGPTGGSRQAIEGYAVGSAGAMKPPHAYVQWKERKERERDELNQGSA</sequence>
<keyword evidence="2" id="KW-1185">Reference proteome</keyword>
<organism evidence="1 2">
    <name type="scientific">Lipomyces kononenkoae</name>
    <name type="common">Yeast</name>
    <dbReference type="NCBI Taxonomy" id="34357"/>
    <lineage>
        <taxon>Eukaryota</taxon>
        <taxon>Fungi</taxon>
        <taxon>Dikarya</taxon>
        <taxon>Ascomycota</taxon>
        <taxon>Saccharomycotina</taxon>
        <taxon>Lipomycetes</taxon>
        <taxon>Lipomycetales</taxon>
        <taxon>Lipomycetaceae</taxon>
        <taxon>Lipomyces</taxon>
    </lineage>
</organism>
<name>A0ACC3T4S2_LIPKO</name>
<evidence type="ECO:0000313" key="1">
    <source>
        <dbReference type="EMBL" id="KAK9238630.1"/>
    </source>
</evidence>
<protein>
    <submittedName>
        <fullName evidence="1">Rtr1/RPAP2 family-domain-containing protein</fullName>
    </submittedName>
</protein>
<dbReference type="Proteomes" id="UP001433508">
    <property type="component" value="Unassembled WGS sequence"/>
</dbReference>
<proteinExistence type="predicted"/>
<comment type="caution">
    <text evidence="1">The sequence shown here is derived from an EMBL/GenBank/DDBJ whole genome shotgun (WGS) entry which is preliminary data.</text>
</comment>
<dbReference type="EMBL" id="MU971354">
    <property type="protein sequence ID" value="KAK9238630.1"/>
    <property type="molecule type" value="Genomic_DNA"/>
</dbReference>
<reference evidence="2" key="1">
    <citation type="journal article" date="2024" name="Front. Bioeng. Biotechnol.">
        <title>Genome-scale model development and genomic sequencing of the oleaginous clade Lipomyces.</title>
        <authorList>
            <person name="Czajka J.J."/>
            <person name="Han Y."/>
            <person name="Kim J."/>
            <person name="Mondo S.J."/>
            <person name="Hofstad B.A."/>
            <person name="Robles A."/>
            <person name="Haridas S."/>
            <person name="Riley R."/>
            <person name="LaButti K."/>
            <person name="Pangilinan J."/>
            <person name="Andreopoulos W."/>
            <person name="Lipzen A."/>
            <person name="Yan J."/>
            <person name="Wang M."/>
            <person name="Ng V."/>
            <person name="Grigoriev I.V."/>
            <person name="Spatafora J.W."/>
            <person name="Magnuson J.K."/>
            <person name="Baker S.E."/>
            <person name="Pomraning K.R."/>
        </authorList>
    </citation>
    <scope>NUCLEOTIDE SEQUENCE [LARGE SCALE GENOMIC DNA]</scope>
    <source>
        <strain evidence="2">CBS 7786</strain>
    </source>
</reference>